<organism evidence="3 4">
    <name type="scientific">Pleurotus eryngii</name>
    <name type="common">Boletus of the steppes</name>
    <dbReference type="NCBI Taxonomy" id="5323"/>
    <lineage>
        <taxon>Eukaryota</taxon>
        <taxon>Fungi</taxon>
        <taxon>Dikarya</taxon>
        <taxon>Basidiomycota</taxon>
        <taxon>Agaricomycotina</taxon>
        <taxon>Agaricomycetes</taxon>
        <taxon>Agaricomycetidae</taxon>
        <taxon>Agaricales</taxon>
        <taxon>Pleurotineae</taxon>
        <taxon>Pleurotaceae</taxon>
        <taxon>Pleurotus</taxon>
    </lineage>
</organism>
<dbReference type="Gene3D" id="3.40.50.1820">
    <property type="entry name" value="alpha/beta hydrolase"/>
    <property type="match status" value="1"/>
</dbReference>
<evidence type="ECO:0000313" key="3">
    <source>
        <dbReference type="EMBL" id="KAF9488340.1"/>
    </source>
</evidence>
<evidence type="ECO:0000259" key="2">
    <source>
        <dbReference type="Pfam" id="PF05057"/>
    </source>
</evidence>
<dbReference type="SUPFAM" id="SSF53474">
    <property type="entry name" value="alpha/beta-Hydrolases"/>
    <property type="match status" value="1"/>
</dbReference>
<dbReference type="PANTHER" id="PTHR48182:SF3">
    <property type="entry name" value="DUF676 DOMAIN-CONTAINING PROTEIN"/>
    <property type="match status" value="1"/>
</dbReference>
<dbReference type="InterPro" id="IPR035979">
    <property type="entry name" value="RBD_domain_sf"/>
</dbReference>
<name>A0A9P5ZKL0_PLEER</name>
<dbReference type="AlphaFoldDB" id="A0A9P5ZKL0"/>
<comment type="similarity">
    <text evidence="1">Belongs to the putative lipase ROG1 family.</text>
</comment>
<protein>
    <recommendedName>
        <fullName evidence="2">DUF676 domain-containing protein</fullName>
    </recommendedName>
</protein>
<dbReference type="InterPro" id="IPR052374">
    <property type="entry name" value="SERAC1"/>
</dbReference>
<accession>A0A9P5ZKL0</accession>
<dbReference type="OrthoDB" id="3246270at2759"/>
<dbReference type="EMBL" id="MU154717">
    <property type="protein sequence ID" value="KAF9488340.1"/>
    <property type="molecule type" value="Genomic_DNA"/>
</dbReference>
<feature type="domain" description="DUF676" evidence="2">
    <location>
        <begin position="109"/>
        <end position="237"/>
    </location>
</feature>
<dbReference type="InterPro" id="IPR007751">
    <property type="entry name" value="DUF676_lipase-like"/>
</dbReference>
<dbReference type="SUPFAM" id="SSF54928">
    <property type="entry name" value="RNA-binding domain, RBD"/>
    <property type="match status" value="1"/>
</dbReference>
<sequence>MRVLKAHTLPSLSLYGDRISNIDSTTTKEDLASHFLSKGLLFSQGERAVLFTSTDGAHKLAMVSFRDHDHFKRALTLPISDRMVEGRVLNIDEDFDGLTVLSEGTQVEIVALHGLNGHAFRSWEFPDTGFMWLRDHLPEQVPTARIMLYGYNANVIGDVSTGRLRTFAETFLERLRYVREKSSQRPLILLAHSMGGLVVKQALLTANTRADGQFNSILNSVRGVVFVGTPHRGGNGVDGAKFVANFVRAFNVDVRYDLIKSLDPGSMVLFDLTDDFRQLIAAKGIEIATLFETKKTRFVSKFLFGSSIWIVEEQSAILGATGERKVSINADHANLCKFSHAADSSLAATVQVVKEFCKDCVPTITALDHTTQPPPPEGLKYVCLSDPDKLDDSTRYPVLILGKYEYWALSHIDNRYAMTVLAYDDQKDIAGRWTKTGARYVHHIEYDEGNRQVRFVGQASHAITFGVAELKVTKSARFG</sequence>
<proteinExistence type="inferred from homology"/>
<evidence type="ECO:0000256" key="1">
    <source>
        <dbReference type="ARBA" id="ARBA00007920"/>
    </source>
</evidence>
<dbReference type="GO" id="GO:0003676">
    <property type="term" value="F:nucleic acid binding"/>
    <property type="evidence" value="ECO:0007669"/>
    <property type="project" value="InterPro"/>
</dbReference>
<dbReference type="Pfam" id="PF05057">
    <property type="entry name" value="DUF676"/>
    <property type="match status" value="1"/>
</dbReference>
<gene>
    <name evidence="3" type="ORF">BDN71DRAFT_1457477</name>
</gene>
<dbReference type="CDD" id="cd00590">
    <property type="entry name" value="RRM_SF"/>
    <property type="match status" value="1"/>
</dbReference>
<dbReference type="InterPro" id="IPR029058">
    <property type="entry name" value="AB_hydrolase_fold"/>
</dbReference>
<dbReference type="Proteomes" id="UP000807025">
    <property type="component" value="Unassembled WGS sequence"/>
</dbReference>
<dbReference type="PANTHER" id="PTHR48182">
    <property type="entry name" value="PROTEIN SERAC1"/>
    <property type="match status" value="1"/>
</dbReference>
<comment type="caution">
    <text evidence="3">The sequence shown here is derived from an EMBL/GenBank/DDBJ whole genome shotgun (WGS) entry which is preliminary data.</text>
</comment>
<keyword evidence="4" id="KW-1185">Reference proteome</keyword>
<reference evidence="3" key="1">
    <citation type="submission" date="2020-11" db="EMBL/GenBank/DDBJ databases">
        <authorList>
            <consortium name="DOE Joint Genome Institute"/>
            <person name="Ahrendt S."/>
            <person name="Riley R."/>
            <person name="Andreopoulos W."/>
            <person name="Labutti K."/>
            <person name="Pangilinan J."/>
            <person name="Ruiz-Duenas F.J."/>
            <person name="Barrasa J.M."/>
            <person name="Sanchez-Garcia M."/>
            <person name="Camarero S."/>
            <person name="Miyauchi S."/>
            <person name="Serrano A."/>
            <person name="Linde D."/>
            <person name="Babiker R."/>
            <person name="Drula E."/>
            <person name="Ayuso-Fernandez I."/>
            <person name="Pacheco R."/>
            <person name="Padilla G."/>
            <person name="Ferreira P."/>
            <person name="Barriuso J."/>
            <person name="Kellner H."/>
            <person name="Castanera R."/>
            <person name="Alfaro M."/>
            <person name="Ramirez L."/>
            <person name="Pisabarro A.G."/>
            <person name="Kuo A."/>
            <person name="Tritt A."/>
            <person name="Lipzen A."/>
            <person name="He G."/>
            <person name="Yan M."/>
            <person name="Ng V."/>
            <person name="Cullen D."/>
            <person name="Martin F."/>
            <person name="Rosso M.-N."/>
            <person name="Henrissat B."/>
            <person name="Hibbett D."/>
            <person name="Martinez A.T."/>
            <person name="Grigoriev I.V."/>
        </authorList>
    </citation>
    <scope>NUCLEOTIDE SEQUENCE</scope>
    <source>
        <strain evidence="3">ATCC 90797</strain>
    </source>
</reference>
<evidence type="ECO:0000313" key="4">
    <source>
        <dbReference type="Proteomes" id="UP000807025"/>
    </source>
</evidence>